<gene>
    <name evidence="4" type="ORF">C8A04DRAFT_26858</name>
</gene>
<evidence type="ECO:0000313" key="5">
    <source>
        <dbReference type="Proteomes" id="UP001302676"/>
    </source>
</evidence>
<dbReference type="Gene3D" id="2.60.130.10">
    <property type="entry name" value="Aromatic compound dioxygenase"/>
    <property type="match status" value="1"/>
</dbReference>
<reference evidence="4" key="1">
    <citation type="journal article" date="2023" name="Mol. Phylogenet. Evol.">
        <title>Genome-scale phylogeny and comparative genomics of the fungal order Sordariales.</title>
        <authorList>
            <person name="Hensen N."/>
            <person name="Bonometti L."/>
            <person name="Westerberg I."/>
            <person name="Brannstrom I.O."/>
            <person name="Guillou S."/>
            <person name="Cros-Aarteil S."/>
            <person name="Calhoun S."/>
            <person name="Haridas S."/>
            <person name="Kuo A."/>
            <person name="Mondo S."/>
            <person name="Pangilinan J."/>
            <person name="Riley R."/>
            <person name="LaButti K."/>
            <person name="Andreopoulos B."/>
            <person name="Lipzen A."/>
            <person name="Chen C."/>
            <person name="Yan M."/>
            <person name="Daum C."/>
            <person name="Ng V."/>
            <person name="Clum A."/>
            <person name="Steindorff A."/>
            <person name="Ohm R.A."/>
            <person name="Martin F."/>
            <person name="Silar P."/>
            <person name="Natvig D.O."/>
            <person name="Lalanne C."/>
            <person name="Gautier V."/>
            <person name="Ament-Velasquez S.L."/>
            <person name="Kruys A."/>
            <person name="Hutchinson M.I."/>
            <person name="Powell A.J."/>
            <person name="Barry K."/>
            <person name="Miller A.N."/>
            <person name="Grigoriev I.V."/>
            <person name="Debuchy R."/>
            <person name="Gladieux P."/>
            <person name="Hiltunen Thoren M."/>
            <person name="Johannesson H."/>
        </authorList>
    </citation>
    <scope>NUCLEOTIDE SEQUENCE</scope>
    <source>
        <strain evidence="4">CBS 141.50</strain>
    </source>
</reference>
<dbReference type="RefSeq" id="XP_062638722.1">
    <property type="nucleotide sequence ID" value="XM_062780076.1"/>
</dbReference>
<comment type="caution">
    <text evidence="4">The sequence shown here is derived from an EMBL/GenBank/DDBJ whole genome shotgun (WGS) entry which is preliminary data.</text>
</comment>
<feature type="region of interest" description="Disordered" evidence="1">
    <location>
        <begin position="49"/>
        <end position="101"/>
    </location>
</feature>
<feature type="signal peptide" evidence="2">
    <location>
        <begin position="1"/>
        <end position="18"/>
    </location>
</feature>
<sequence>MLSSALTTLLLAGGLASAHGPGHDHAHEQAVRRRFLDIHTNTLAHCAEKHAASGVQERAVQRRENRARSLMAASPSGALKARQTSSIGKSHKSDKPYDATTDPKEVFADDNSCVLSPETTEGPFFVLGEDIRSDLIDGQQGVPVHLDIQLIDVETCEPIEGTFIEMWNANSTGVYAGALAVVNGIGMSDTANLERTFLRGAQKTDADGVVQFQTLFPGHYDGRAPHIHVISHFNATARENNTLWDTTVTHAGQVFFDQDLIAAVEQLEPYSTNQQNLMQNAADSILLQEAATTDPFFNYVQLGEDLAQDGLFAWFRFGVNTTFTREIMATAMRYEEGGKMVTTNPKVPGLDQLFPGGFPTAYQPGWGGNGQAQPTASP</sequence>
<evidence type="ECO:0000313" key="4">
    <source>
        <dbReference type="EMBL" id="KAK4145351.1"/>
    </source>
</evidence>
<feature type="chain" id="PRO_5042993038" evidence="2">
    <location>
        <begin position="19"/>
        <end position="378"/>
    </location>
</feature>
<keyword evidence="4" id="KW-0223">Dioxygenase</keyword>
<protein>
    <submittedName>
        <fullName evidence="4">Intradiol ring-cleavage dioxygenase</fullName>
    </submittedName>
</protein>
<reference evidence="4" key="2">
    <citation type="submission" date="2023-05" db="EMBL/GenBank/DDBJ databases">
        <authorList>
            <consortium name="Lawrence Berkeley National Laboratory"/>
            <person name="Steindorff A."/>
            <person name="Hensen N."/>
            <person name="Bonometti L."/>
            <person name="Westerberg I."/>
            <person name="Brannstrom I.O."/>
            <person name="Guillou S."/>
            <person name="Cros-Aarteil S."/>
            <person name="Calhoun S."/>
            <person name="Haridas S."/>
            <person name="Kuo A."/>
            <person name="Mondo S."/>
            <person name="Pangilinan J."/>
            <person name="Riley R."/>
            <person name="Labutti K."/>
            <person name="Andreopoulos B."/>
            <person name="Lipzen A."/>
            <person name="Chen C."/>
            <person name="Yanf M."/>
            <person name="Daum C."/>
            <person name="Ng V."/>
            <person name="Clum A."/>
            <person name="Ohm R."/>
            <person name="Martin F."/>
            <person name="Silar P."/>
            <person name="Natvig D."/>
            <person name="Lalanne C."/>
            <person name="Gautier V."/>
            <person name="Ament-Velasquez S.L."/>
            <person name="Kruys A."/>
            <person name="Hutchinson M.I."/>
            <person name="Powell A.J."/>
            <person name="Barry K."/>
            <person name="Miller A.N."/>
            <person name="Grigoriev I.V."/>
            <person name="Debuchy R."/>
            <person name="Gladieux P."/>
            <person name="Thoren M.H."/>
            <person name="Johannesson H."/>
        </authorList>
    </citation>
    <scope>NUCLEOTIDE SEQUENCE</scope>
    <source>
        <strain evidence="4">CBS 141.50</strain>
    </source>
</reference>
<dbReference type="GO" id="GO:0008199">
    <property type="term" value="F:ferric iron binding"/>
    <property type="evidence" value="ECO:0007669"/>
    <property type="project" value="InterPro"/>
</dbReference>
<dbReference type="AlphaFoldDB" id="A0AAN6V879"/>
<keyword evidence="4" id="KW-0560">Oxidoreductase</keyword>
<feature type="compositionally biased region" description="Basic and acidic residues" evidence="1">
    <location>
        <begin position="91"/>
        <end position="101"/>
    </location>
</feature>
<dbReference type="CDD" id="cd03457">
    <property type="entry name" value="intradiol_dioxygenase_like"/>
    <property type="match status" value="1"/>
</dbReference>
<keyword evidence="5" id="KW-1185">Reference proteome</keyword>
<dbReference type="SUPFAM" id="SSF49482">
    <property type="entry name" value="Aromatic compound dioxygenase"/>
    <property type="match status" value="1"/>
</dbReference>
<dbReference type="Proteomes" id="UP001302676">
    <property type="component" value="Unassembled WGS sequence"/>
</dbReference>
<accession>A0AAN6V879</accession>
<dbReference type="InterPro" id="IPR015889">
    <property type="entry name" value="Intradiol_dOase_core"/>
</dbReference>
<dbReference type="EMBL" id="MU853569">
    <property type="protein sequence ID" value="KAK4145351.1"/>
    <property type="molecule type" value="Genomic_DNA"/>
</dbReference>
<dbReference type="PANTHER" id="PTHR34315:SF1">
    <property type="entry name" value="INTRADIOL RING-CLEAVAGE DIOXYGENASES DOMAIN-CONTAINING PROTEIN-RELATED"/>
    <property type="match status" value="1"/>
</dbReference>
<dbReference type="GO" id="GO:0016702">
    <property type="term" value="F:oxidoreductase activity, acting on single donors with incorporation of molecular oxygen, incorporation of two atoms of oxygen"/>
    <property type="evidence" value="ECO:0007669"/>
    <property type="project" value="InterPro"/>
</dbReference>
<organism evidence="4 5">
    <name type="scientific">Dichotomopilus funicola</name>
    <dbReference type="NCBI Taxonomy" id="1934379"/>
    <lineage>
        <taxon>Eukaryota</taxon>
        <taxon>Fungi</taxon>
        <taxon>Dikarya</taxon>
        <taxon>Ascomycota</taxon>
        <taxon>Pezizomycotina</taxon>
        <taxon>Sordariomycetes</taxon>
        <taxon>Sordariomycetidae</taxon>
        <taxon>Sordariales</taxon>
        <taxon>Chaetomiaceae</taxon>
        <taxon>Dichotomopilus</taxon>
    </lineage>
</organism>
<evidence type="ECO:0000256" key="2">
    <source>
        <dbReference type="SAM" id="SignalP"/>
    </source>
</evidence>
<evidence type="ECO:0000259" key="3">
    <source>
        <dbReference type="Pfam" id="PF00775"/>
    </source>
</evidence>
<feature type="domain" description="Intradiol ring-cleavage dioxygenases" evidence="3">
    <location>
        <begin position="132"/>
        <end position="224"/>
    </location>
</feature>
<dbReference type="PANTHER" id="PTHR34315">
    <property type="match status" value="1"/>
</dbReference>
<name>A0AAN6V879_9PEZI</name>
<dbReference type="Pfam" id="PF00775">
    <property type="entry name" value="Dioxygenase_C"/>
    <property type="match status" value="1"/>
</dbReference>
<proteinExistence type="predicted"/>
<keyword evidence="2" id="KW-0732">Signal</keyword>
<evidence type="ECO:0000256" key="1">
    <source>
        <dbReference type="SAM" id="MobiDB-lite"/>
    </source>
</evidence>
<dbReference type="InterPro" id="IPR000627">
    <property type="entry name" value="Intradiol_dOase_C"/>
</dbReference>
<dbReference type="GeneID" id="87816689"/>